<dbReference type="EMBL" id="JBHSHT010000001">
    <property type="protein sequence ID" value="MFC4823107.1"/>
    <property type="molecule type" value="Genomic_DNA"/>
</dbReference>
<evidence type="ECO:0000313" key="3">
    <source>
        <dbReference type="Proteomes" id="UP001595945"/>
    </source>
</evidence>
<evidence type="ECO:0008006" key="4">
    <source>
        <dbReference type="Google" id="ProtNLM"/>
    </source>
</evidence>
<gene>
    <name evidence="2" type="ORF">ACFO9K_02405</name>
</gene>
<feature type="region of interest" description="Disordered" evidence="1">
    <location>
        <begin position="1"/>
        <end position="20"/>
    </location>
</feature>
<dbReference type="GeneID" id="73045849"/>
<sequence length="173" mass="18742">MSTSRLDGEQVPSERDTPFRDRLESTEEIRLSWTGSDVRWVNQWRTASDSPTAFAATDRRILFETSETTVSIGYNHVRAVKIEPAGERLDLSTAFLACGGLCLLVGLLAATQDATSGVALILLSVTLLVARTVVGTGPDCATVTVVIDNERQRLSFSAREEVGEELAELAEAV</sequence>
<protein>
    <recommendedName>
        <fullName evidence="4">PH domain-containing protein</fullName>
    </recommendedName>
</protein>
<comment type="caution">
    <text evidence="2">The sequence shown here is derived from an EMBL/GenBank/DDBJ whole genome shotgun (WGS) entry which is preliminary data.</text>
</comment>
<dbReference type="RefSeq" id="WP_254267399.1">
    <property type="nucleotide sequence ID" value="NZ_CP100400.1"/>
</dbReference>
<name>A0ABD5PXN4_9EURY</name>
<keyword evidence="3" id="KW-1185">Reference proteome</keyword>
<dbReference type="Proteomes" id="UP001595945">
    <property type="component" value="Unassembled WGS sequence"/>
</dbReference>
<accession>A0ABD5PXN4</accession>
<evidence type="ECO:0000256" key="1">
    <source>
        <dbReference type="SAM" id="MobiDB-lite"/>
    </source>
</evidence>
<organism evidence="2 3">
    <name type="scientific">Halorussus aquaticus</name>
    <dbReference type="NCBI Taxonomy" id="2953748"/>
    <lineage>
        <taxon>Archaea</taxon>
        <taxon>Methanobacteriati</taxon>
        <taxon>Methanobacteriota</taxon>
        <taxon>Stenosarchaea group</taxon>
        <taxon>Halobacteria</taxon>
        <taxon>Halobacteriales</taxon>
        <taxon>Haladaptataceae</taxon>
        <taxon>Halorussus</taxon>
    </lineage>
</organism>
<dbReference type="AlphaFoldDB" id="A0ABD5PXN4"/>
<proteinExistence type="predicted"/>
<reference evidence="2 3" key="1">
    <citation type="journal article" date="2019" name="Int. J. Syst. Evol. Microbiol.">
        <title>The Global Catalogue of Microorganisms (GCM) 10K type strain sequencing project: providing services to taxonomists for standard genome sequencing and annotation.</title>
        <authorList>
            <consortium name="The Broad Institute Genomics Platform"/>
            <consortium name="The Broad Institute Genome Sequencing Center for Infectious Disease"/>
            <person name="Wu L."/>
            <person name="Ma J."/>
        </authorList>
    </citation>
    <scope>NUCLEOTIDE SEQUENCE [LARGE SCALE GENOMIC DNA]</scope>
    <source>
        <strain evidence="2 3">XZYJ18</strain>
    </source>
</reference>
<evidence type="ECO:0000313" key="2">
    <source>
        <dbReference type="EMBL" id="MFC4823107.1"/>
    </source>
</evidence>